<dbReference type="Proteomes" id="UP000442695">
    <property type="component" value="Unassembled WGS sequence"/>
</dbReference>
<evidence type="ECO:0000313" key="1">
    <source>
        <dbReference type="EMBL" id="KAF0255935.1"/>
    </source>
</evidence>
<reference evidence="1 2" key="1">
    <citation type="submission" date="2019-12" db="EMBL/GenBank/DDBJ databases">
        <authorList>
            <person name="Woiski C."/>
        </authorList>
    </citation>
    <scope>NUCLEOTIDE SEQUENCE [LARGE SCALE GENOMIC DNA]</scope>
    <source>
        <strain evidence="1 2">BOE100</strain>
    </source>
</reference>
<sequence length="84" mass="9331">MSYENPSDIERELHEMVTRLSTELSSVRCLVTGLCQHIKTHQGQEALDAVLATALAEVKECDRAYALPADSDTVRLFAKGLVKR</sequence>
<name>A0A7V8J5V3_PSEPU</name>
<proteinExistence type="predicted"/>
<accession>A0A7V8J5V3</accession>
<dbReference type="RefSeq" id="WP_156858502.1">
    <property type="nucleotide sequence ID" value="NZ_WOWR01000004.1"/>
</dbReference>
<protein>
    <submittedName>
        <fullName evidence="1">Uncharacterized protein</fullName>
    </submittedName>
</protein>
<organism evidence="1 2">
    <name type="scientific">Pseudomonas putida</name>
    <name type="common">Arthrobacter siderocapsulatus</name>
    <dbReference type="NCBI Taxonomy" id="303"/>
    <lineage>
        <taxon>Bacteria</taxon>
        <taxon>Pseudomonadati</taxon>
        <taxon>Pseudomonadota</taxon>
        <taxon>Gammaproteobacteria</taxon>
        <taxon>Pseudomonadales</taxon>
        <taxon>Pseudomonadaceae</taxon>
        <taxon>Pseudomonas</taxon>
    </lineage>
</organism>
<comment type="caution">
    <text evidence="1">The sequence shown here is derived from an EMBL/GenBank/DDBJ whole genome shotgun (WGS) entry which is preliminary data.</text>
</comment>
<evidence type="ECO:0000313" key="2">
    <source>
        <dbReference type="Proteomes" id="UP000442695"/>
    </source>
</evidence>
<dbReference type="EMBL" id="WOWR01000004">
    <property type="protein sequence ID" value="KAF0255935.1"/>
    <property type="molecule type" value="Genomic_DNA"/>
</dbReference>
<gene>
    <name evidence="1" type="ORF">GN299_05515</name>
</gene>
<dbReference type="AlphaFoldDB" id="A0A7V8J5V3"/>